<dbReference type="EMBL" id="AATP01000006">
    <property type="protein sequence ID" value="EAU40716.1"/>
    <property type="molecule type" value="Genomic_DNA"/>
</dbReference>
<accession>Q0G077</accession>
<comment type="caution">
    <text evidence="1">The sequence shown here is derived from an EMBL/GenBank/DDBJ whole genome shotgun (WGS) entry which is preliminary data.</text>
</comment>
<name>Q0G077_9HYPH</name>
<reference evidence="1 2" key="1">
    <citation type="journal article" date="2010" name="J. Bacteriol.">
        <title>Genome sequence of Fulvimarina pelagi HTCC2506T, a Mn(II)-oxidizing alphaproteobacterium possessing an aerobic anoxygenic photosynthetic gene cluster and Xanthorhodopsin.</title>
        <authorList>
            <person name="Kang I."/>
            <person name="Oh H.M."/>
            <person name="Lim S.I."/>
            <person name="Ferriera S."/>
            <person name="Giovannoni S.J."/>
            <person name="Cho J.C."/>
        </authorList>
    </citation>
    <scope>NUCLEOTIDE SEQUENCE [LARGE SCALE GENOMIC DNA]</scope>
    <source>
        <strain evidence="1 2">HTCC2506</strain>
    </source>
</reference>
<evidence type="ECO:0000313" key="2">
    <source>
        <dbReference type="Proteomes" id="UP000004310"/>
    </source>
</evidence>
<keyword evidence="2" id="KW-1185">Reference proteome</keyword>
<organism evidence="1 2">
    <name type="scientific">Fulvimarina pelagi HTCC2506</name>
    <dbReference type="NCBI Taxonomy" id="314231"/>
    <lineage>
        <taxon>Bacteria</taxon>
        <taxon>Pseudomonadati</taxon>
        <taxon>Pseudomonadota</taxon>
        <taxon>Alphaproteobacteria</taxon>
        <taxon>Hyphomicrobiales</taxon>
        <taxon>Aurantimonadaceae</taxon>
        <taxon>Fulvimarina</taxon>
    </lineage>
</organism>
<dbReference type="AlphaFoldDB" id="Q0G077"/>
<evidence type="ECO:0000313" key="1">
    <source>
        <dbReference type="EMBL" id="EAU40716.1"/>
    </source>
</evidence>
<protein>
    <submittedName>
        <fullName evidence="1">Uncharacterized protein</fullName>
    </submittedName>
</protein>
<proteinExistence type="predicted"/>
<dbReference type="Proteomes" id="UP000004310">
    <property type="component" value="Unassembled WGS sequence"/>
</dbReference>
<dbReference type="HOGENOM" id="CLU_3396668_0_0_5"/>
<gene>
    <name evidence="1" type="ORF">FP2506_03279</name>
</gene>
<sequence>MSKRPAFQAPGSENDAGYRANLRGNELKIVL</sequence>